<dbReference type="Proteomes" id="UP000198641">
    <property type="component" value="Unassembled WGS sequence"/>
</dbReference>
<gene>
    <name evidence="10" type="ORF">SAMN05216571_103404</name>
</gene>
<evidence type="ECO:0000256" key="1">
    <source>
        <dbReference type="ARBA" id="ARBA00004429"/>
    </source>
</evidence>
<feature type="transmembrane region" description="Helical" evidence="9">
    <location>
        <begin position="372"/>
        <end position="391"/>
    </location>
</feature>
<dbReference type="InterPro" id="IPR005219">
    <property type="entry name" value="PqiA-like_proteobact"/>
</dbReference>
<organism evidence="10 11">
    <name type="scientific">Onishia taeanensis</name>
    <dbReference type="NCBI Taxonomy" id="284577"/>
    <lineage>
        <taxon>Bacteria</taxon>
        <taxon>Pseudomonadati</taxon>
        <taxon>Pseudomonadota</taxon>
        <taxon>Gammaproteobacteria</taxon>
        <taxon>Oceanospirillales</taxon>
        <taxon>Halomonadaceae</taxon>
        <taxon>Onishia</taxon>
    </lineage>
</organism>
<proteinExistence type="inferred from homology"/>
<name>A0A1G7QTQ6_9GAMM</name>
<dbReference type="InterPro" id="IPR051800">
    <property type="entry name" value="PqiA-PqiB_transport"/>
</dbReference>
<protein>
    <submittedName>
        <fullName evidence="10">Paraquat-inducible protein A</fullName>
    </submittedName>
</protein>
<feature type="transmembrane region" description="Helical" evidence="9">
    <location>
        <begin position="187"/>
        <end position="206"/>
    </location>
</feature>
<feature type="transmembrane region" description="Helical" evidence="9">
    <location>
        <begin position="161"/>
        <end position="181"/>
    </location>
</feature>
<dbReference type="Pfam" id="PF04403">
    <property type="entry name" value="PqiA"/>
    <property type="match status" value="2"/>
</dbReference>
<dbReference type="RefSeq" id="WP_422730758.1">
    <property type="nucleotide sequence ID" value="NZ_FNCI01000003.1"/>
</dbReference>
<feature type="transmembrane region" description="Helical" evidence="9">
    <location>
        <begin position="279"/>
        <end position="299"/>
    </location>
</feature>
<keyword evidence="4" id="KW-0997">Cell inner membrane</keyword>
<evidence type="ECO:0000256" key="2">
    <source>
        <dbReference type="ARBA" id="ARBA00007555"/>
    </source>
</evidence>
<evidence type="ECO:0000256" key="3">
    <source>
        <dbReference type="ARBA" id="ARBA00022475"/>
    </source>
</evidence>
<evidence type="ECO:0000256" key="8">
    <source>
        <dbReference type="SAM" id="MobiDB-lite"/>
    </source>
</evidence>
<dbReference type="GO" id="GO:0005886">
    <property type="term" value="C:plasma membrane"/>
    <property type="evidence" value="ECO:0007669"/>
    <property type="project" value="UniProtKB-SubCell"/>
</dbReference>
<dbReference type="AlphaFoldDB" id="A0A1G7QTQ6"/>
<evidence type="ECO:0000256" key="5">
    <source>
        <dbReference type="ARBA" id="ARBA00022692"/>
    </source>
</evidence>
<dbReference type="EMBL" id="FNCI01000003">
    <property type="protein sequence ID" value="SDG01050.1"/>
    <property type="molecule type" value="Genomic_DNA"/>
</dbReference>
<evidence type="ECO:0000256" key="9">
    <source>
        <dbReference type="SAM" id="Phobius"/>
    </source>
</evidence>
<keyword evidence="5 9" id="KW-0812">Transmembrane</keyword>
<dbReference type="STRING" id="284577.SAMN05216571_103404"/>
<feature type="transmembrane region" description="Helical" evidence="9">
    <location>
        <begin position="326"/>
        <end position="351"/>
    </location>
</feature>
<feature type="transmembrane region" description="Helical" evidence="9">
    <location>
        <begin position="69"/>
        <end position="95"/>
    </location>
</feature>
<comment type="subcellular location">
    <subcellularLocation>
        <location evidence="1">Cell inner membrane</location>
        <topology evidence="1">Multi-pass membrane protein</topology>
    </subcellularLocation>
</comment>
<keyword evidence="11" id="KW-1185">Reference proteome</keyword>
<keyword evidence="7 9" id="KW-0472">Membrane</keyword>
<dbReference type="PANTHER" id="PTHR30462">
    <property type="entry name" value="INTERMEMBRANE TRANSPORT PROTEIN PQIB-RELATED"/>
    <property type="match status" value="1"/>
</dbReference>
<dbReference type="PANTHER" id="PTHR30462:SF3">
    <property type="entry name" value="INTERMEMBRANE TRANSPORT PROTEIN PQIA"/>
    <property type="match status" value="1"/>
</dbReference>
<feature type="region of interest" description="Disordered" evidence="8">
    <location>
        <begin position="438"/>
        <end position="460"/>
    </location>
</feature>
<dbReference type="NCBIfam" id="TIGR00155">
    <property type="entry name" value="pqiA_fam"/>
    <property type="match status" value="1"/>
</dbReference>
<dbReference type="InterPro" id="IPR007498">
    <property type="entry name" value="PqiA-like"/>
</dbReference>
<keyword evidence="3" id="KW-1003">Cell membrane</keyword>
<evidence type="ECO:0000313" key="10">
    <source>
        <dbReference type="EMBL" id="SDG01050.1"/>
    </source>
</evidence>
<feature type="transmembrane region" description="Helical" evidence="9">
    <location>
        <begin position="403"/>
        <end position="422"/>
    </location>
</feature>
<keyword evidence="6 9" id="KW-1133">Transmembrane helix</keyword>
<evidence type="ECO:0000256" key="7">
    <source>
        <dbReference type="ARBA" id="ARBA00023136"/>
    </source>
</evidence>
<sequence>MIDTLPPDPRLSVLEGPPEAHVSRRRLRACHECDWLVRLPPLHHGQSADCPRCGHTLSTRHYRPAERSLALAIAALLALIMAVCLPFVSFQVSGIGNRIVLTQTATSLIGMHQPLVAIGVVLTTIVLPTVYLLSVIWLQIGLLRRTLLPASRSIARALSHLHPWMMADVFIIGALVSLIKVAGMAEVSLGLAFWAFCCFALLLLLATQSLDADWMWFSLVGEPTAPEGVVTGARASPQGLTGCPTCGLVNRLDAEGKGRCRRCGERLHARLPHSLQRTWALLAAATLLYIPANVYPIMITTSLGHTEPSTIIGGVITLWQHGSYPIAAIIFIASILVPVSKLIAMAWLCLMVPRSGELQAVARTRLYRITEFIGRWSMVDVFVVAILVALIRAGNLMSIAPGPAALAFGSVVVLTMLSAMAFDPRLIWDPPLPRYRQSASEKNADVPPPSSDRKDVAHDH</sequence>
<evidence type="ECO:0000256" key="4">
    <source>
        <dbReference type="ARBA" id="ARBA00022519"/>
    </source>
</evidence>
<feature type="transmembrane region" description="Helical" evidence="9">
    <location>
        <begin position="115"/>
        <end position="140"/>
    </location>
</feature>
<feature type="compositionally biased region" description="Basic and acidic residues" evidence="8">
    <location>
        <begin position="451"/>
        <end position="460"/>
    </location>
</feature>
<evidence type="ECO:0000313" key="11">
    <source>
        <dbReference type="Proteomes" id="UP000198641"/>
    </source>
</evidence>
<comment type="similarity">
    <text evidence="2">Belongs to the PqiA family.</text>
</comment>
<evidence type="ECO:0000256" key="6">
    <source>
        <dbReference type="ARBA" id="ARBA00022989"/>
    </source>
</evidence>
<accession>A0A1G7QTQ6</accession>
<reference evidence="10 11" key="1">
    <citation type="submission" date="2016-10" db="EMBL/GenBank/DDBJ databases">
        <authorList>
            <person name="de Groot N.N."/>
        </authorList>
    </citation>
    <scope>NUCLEOTIDE SEQUENCE [LARGE SCALE GENOMIC DNA]</scope>
    <source>
        <strain evidence="10 11">BH539</strain>
    </source>
</reference>